<organism evidence="11 12">
    <name type="scientific">Lentzea xinjiangensis</name>
    <dbReference type="NCBI Taxonomy" id="402600"/>
    <lineage>
        <taxon>Bacteria</taxon>
        <taxon>Bacillati</taxon>
        <taxon>Actinomycetota</taxon>
        <taxon>Actinomycetes</taxon>
        <taxon>Pseudonocardiales</taxon>
        <taxon>Pseudonocardiaceae</taxon>
        <taxon>Lentzea</taxon>
    </lineage>
</organism>
<feature type="transmembrane region" description="Helical" evidence="9">
    <location>
        <begin position="287"/>
        <end position="305"/>
    </location>
</feature>
<dbReference type="Gene3D" id="1.20.1250.20">
    <property type="entry name" value="MFS general substrate transporter like domains"/>
    <property type="match status" value="2"/>
</dbReference>
<dbReference type="InterPro" id="IPR011701">
    <property type="entry name" value="MFS"/>
</dbReference>
<dbReference type="RefSeq" id="WP_089949643.1">
    <property type="nucleotide sequence ID" value="NZ_FOFR01000002.1"/>
</dbReference>
<feature type="region of interest" description="Disordered" evidence="8">
    <location>
        <begin position="371"/>
        <end position="414"/>
    </location>
</feature>
<dbReference type="PROSITE" id="PS50850">
    <property type="entry name" value="MFS"/>
    <property type="match status" value="1"/>
</dbReference>
<accession>A0A1H9DM06</accession>
<dbReference type="EMBL" id="FOFR01000002">
    <property type="protein sequence ID" value="SEQ13763.1"/>
    <property type="molecule type" value="Genomic_DNA"/>
</dbReference>
<feature type="compositionally biased region" description="Low complexity" evidence="8">
    <location>
        <begin position="381"/>
        <end position="392"/>
    </location>
</feature>
<feature type="transmembrane region" description="Helical" evidence="9">
    <location>
        <begin position="341"/>
        <end position="361"/>
    </location>
</feature>
<evidence type="ECO:0000256" key="6">
    <source>
        <dbReference type="ARBA" id="ARBA00022989"/>
    </source>
</evidence>
<dbReference type="Proteomes" id="UP000199352">
    <property type="component" value="Unassembled WGS sequence"/>
</dbReference>
<evidence type="ECO:0000256" key="3">
    <source>
        <dbReference type="ARBA" id="ARBA00022448"/>
    </source>
</evidence>
<evidence type="ECO:0000256" key="1">
    <source>
        <dbReference type="ARBA" id="ARBA00004651"/>
    </source>
</evidence>
<evidence type="ECO:0000256" key="7">
    <source>
        <dbReference type="ARBA" id="ARBA00023136"/>
    </source>
</evidence>
<dbReference type="AlphaFoldDB" id="A0A1H9DM06"/>
<dbReference type="Pfam" id="PF07690">
    <property type="entry name" value="MFS_1"/>
    <property type="match status" value="1"/>
</dbReference>
<feature type="transmembrane region" description="Helical" evidence="9">
    <location>
        <begin position="37"/>
        <end position="58"/>
    </location>
</feature>
<evidence type="ECO:0000256" key="9">
    <source>
        <dbReference type="SAM" id="Phobius"/>
    </source>
</evidence>
<keyword evidence="5 9" id="KW-0812">Transmembrane</keyword>
<feature type="transmembrane region" description="Helical" evidence="9">
    <location>
        <begin position="95"/>
        <end position="117"/>
    </location>
</feature>
<dbReference type="PROSITE" id="PS00216">
    <property type="entry name" value="SUGAR_TRANSPORT_1"/>
    <property type="match status" value="1"/>
</dbReference>
<protein>
    <submittedName>
        <fullName evidence="11">MFS transporter, YNFM family, putative membrane transport protein</fullName>
    </submittedName>
</protein>
<keyword evidence="12" id="KW-1185">Reference proteome</keyword>
<feature type="transmembrane region" description="Helical" evidence="9">
    <location>
        <begin position="158"/>
        <end position="179"/>
    </location>
</feature>
<dbReference type="CDD" id="cd17324">
    <property type="entry name" value="MFS_NepI_like"/>
    <property type="match status" value="1"/>
</dbReference>
<keyword evidence="7 9" id="KW-0472">Membrane</keyword>
<feature type="domain" description="Major facilitator superfamily (MFS) profile" evidence="10">
    <location>
        <begin position="1"/>
        <end position="369"/>
    </location>
</feature>
<evidence type="ECO:0000256" key="2">
    <source>
        <dbReference type="ARBA" id="ARBA00008335"/>
    </source>
</evidence>
<dbReference type="PANTHER" id="PTHR43271">
    <property type="entry name" value="BLL2771 PROTEIN"/>
    <property type="match status" value="1"/>
</dbReference>
<dbReference type="OrthoDB" id="63984at2"/>
<feature type="transmembrane region" description="Helical" evidence="9">
    <location>
        <begin position="262"/>
        <end position="281"/>
    </location>
</feature>
<name>A0A1H9DM06_9PSEU</name>
<evidence type="ECO:0000313" key="11">
    <source>
        <dbReference type="EMBL" id="SEQ13763.1"/>
    </source>
</evidence>
<dbReference type="InterPro" id="IPR005829">
    <property type="entry name" value="Sugar_transporter_CS"/>
</dbReference>
<gene>
    <name evidence="11" type="ORF">SAMN05216188_102184</name>
</gene>
<dbReference type="GO" id="GO:0022857">
    <property type="term" value="F:transmembrane transporter activity"/>
    <property type="evidence" value="ECO:0007669"/>
    <property type="project" value="InterPro"/>
</dbReference>
<evidence type="ECO:0000259" key="10">
    <source>
        <dbReference type="PROSITE" id="PS50850"/>
    </source>
</evidence>
<dbReference type="InterPro" id="IPR020846">
    <property type="entry name" value="MFS_dom"/>
</dbReference>
<proteinExistence type="inferred from homology"/>
<evidence type="ECO:0000256" key="4">
    <source>
        <dbReference type="ARBA" id="ARBA00022475"/>
    </source>
</evidence>
<dbReference type="PANTHER" id="PTHR43271:SF1">
    <property type="entry name" value="INNER MEMBRANE TRANSPORT PROTEIN YNFM"/>
    <property type="match status" value="1"/>
</dbReference>
<comment type="subcellular location">
    <subcellularLocation>
        <location evidence="1">Cell membrane</location>
        <topology evidence="1">Multi-pass membrane protein</topology>
    </subcellularLocation>
</comment>
<keyword evidence="6 9" id="KW-1133">Transmembrane helix</keyword>
<feature type="transmembrane region" description="Helical" evidence="9">
    <location>
        <begin position="200"/>
        <end position="219"/>
    </location>
</feature>
<reference evidence="12" key="1">
    <citation type="submission" date="2016-10" db="EMBL/GenBank/DDBJ databases">
        <authorList>
            <person name="Varghese N."/>
            <person name="Submissions S."/>
        </authorList>
    </citation>
    <scope>NUCLEOTIDE SEQUENCE [LARGE SCALE GENOMIC DNA]</scope>
    <source>
        <strain evidence="12">CGMCC 4.3525</strain>
    </source>
</reference>
<feature type="transmembrane region" description="Helical" evidence="9">
    <location>
        <begin position="317"/>
        <end position="335"/>
    </location>
</feature>
<evidence type="ECO:0000256" key="8">
    <source>
        <dbReference type="SAM" id="MobiDB-lite"/>
    </source>
</evidence>
<sequence length="414" mass="41991">MNRLTASVAASGLASFALLYAPQPLLPLIADEYGLGPGGASLVVSASTLALALVVLPVAMLSERIGRRPVIVGSVLLAGLIGLALPFAPDYDVFLLLRVLQGAAVAGVPAAAMAYLADELDNGGLGAAMGAMIAGNSAGGMLGRLASGLSADWLGWRGSLLATGVLGLVAAAVVVFFLPPARNRPKRAPRGMKAALKDPVLLALYVVSVLLVGSFISFYNVVGFQLGGPTWLESLVFLFYGVGSVASAYAGRFSDRFGRGRVLLACVGILALGTLASALWVPLGLAVVTGGFFAAHATASGWVGARAPSHARGQASGLYLLGFYLGSSVGGTAGSTAFGEWGWGGLVLVVLGWLALAAMLAQNSSARVRRESTGEIDVLPRRGSSTTPSTRPTETDRVSAGISTTIANGNGPPS</sequence>
<feature type="transmembrane region" description="Helical" evidence="9">
    <location>
        <begin position="70"/>
        <end position="89"/>
    </location>
</feature>
<dbReference type="GO" id="GO:0005886">
    <property type="term" value="C:plasma membrane"/>
    <property type="evidence" value="ECO:0007669"/>
    <property type="project" value="UniProtKB-SubCell"/>
</dbReference>
<dbReference type="STRING" id="402600.SAMN05216188_102184"/>
<keyword evidence="4" id="KW-1003">Cell membrane</keyword>
<dbReference type="InterPro" id="IPR036259">
    <property type="entry name" value="MFS_trans_sf"/>
</dbReference>
<feature type="transmembrane region" description="Helical" evidence="9">
    <location>
        <begin position="124"/>
        <end position="146"/>
    </location>
</feature>
<evidence type="ECO:0000313" key="12">
    <source>
        <dbReference type="Proteomes" id="UP000199352"/>
    </source>
</evidence>
<evidence type="ECO:0000256" key="5">
    <source>
        <dbReference type="ARBA" id="ARBA00022692"/>
    </source>
</evidence>
<dbReference type="SUPFAM" id="SSF103473">
    <property type="entry name" value="MFS general substrate transporter"/>
    <property type="match status" value="1"/>
</dbReference>
<keyword evidence="3" id="KW-0813">Transport</keyword>
<feature type="transmembrane region" description="Helical" evidence="9">
    <location>
        <begin position="231"/>
        <end position="250"/>
    </location>
</feature>
<comment type="similarity">
    <text evidence="2">Belongs to the major facilitator superfamily.</text>
</comment>